<keyword evidence="1" id="KW-0812">Transmembrane</keyword>
<dbReference type="EMBL" id="WFLI01000003">
    <property type="protein sequence ID" value="KAB8066198.1"/>
    <property type="molecule type" value="Genomic_DNA"/>
</dbReference>
<evidence type="ECO:0000256" key="1">
    <source>
        <dbReference type="SAM" id="Phobius"/>
    </source>
</evidence>
<evidence type="ECO:0000313" key="3">
    <source>
        <dbReference type="Proteomes" id="UP000468717"/>
    </source>
</evidence>
<comment type="caution">
    <text evidence="2">The sequence shown here is derived from an EMBL/GenBank/DDBJ whole genome shotgun (WGS) entry which is preliminary data.</text>
</comment>
<gene>
    <name evidence="2" type="ORF">GCN75_03075</name>
</gene>
<feature type="transmembrane region" description="Helical" evidence="1">
    <location>
        <begin position="20"/>
        <end position="42"/>
    </location>
</feature>
<keyword evidence="3" id="KW-1185">Reference proteome</keyword>
<keyword evidence="1" id="KW-0472">Membrane</keyword>
<accession>A0A6I1IFQ7</accession>
<reference evidence="2 3" key="1">
    <citation type="submission" date="2019-10" db="EMBL/GenBank/DDBJ databases">
        <title>Three novel species isolated from a subtropical stream in China.</title>
        <authorList>
            <person name="Lu H."/>
        </authorList>
    </citation>
    <scope>NUCLEOTIDE SEQUENCE [LARGE SCALE GENOMIC DNA]</scope>
    <source>
        <strain evidence="2 3">FT13W</strain>
    </source>
</reference>
<organism evidence="2 3">
    <name type="scientific">Janthinobacterium violaceinigrum</name>
    <dbReference type="NCBI Taxonomy" id="2654252"/>
    <lineage>
        <taxon>Bacteria</taxon>
        <taxon>Pseudomonadati</taxon>
        <taxon>Pseudomonadota</taxon>
        <taxon>Betaproteobacteria</taxon>
        <taxon>Burkholderiales</taxon>
        <taxon>Oxalobacteraceae</taxon>
        <taxon>Janthinobacterium</taxon>
    </lineage>
</organism>
<dbReference type="RefSeq" id="WP_152281305.1">
    <property type="nucleotide sequence ID" value="NZ_WFLI01000003.1"/>
</dbReference>
<sequence>MILFKFLDSTGGGGGAFAGWQWKFSGAFAAYVLVFFMLWAAIQGQLKSREVEVWTVRGNVQASQVPNIANFMAIKSVPQMLTIEADGSYEFKVIVGRHGDQLEFPRIFLDLSRACAGYRNIKLDDAPGTFVSLPAGPEVKIRRLDAARSIEIAPIVLGPFDPRKCAG</sequence>
<dbReference type="Proteomes" id="UP000468717">
    <property type="component" value="Unassembled WGS sequence"/>
</dbReference>
<keyword evidence="1" id="KW-1133">Transmembrane helix</keyword>
<protein>
    <submittedName>
        <fullName evidence="2">Uncharacterized protein</fullName>
    </submittedName>
</protein>
<dbReference type="AlphaFoldDB" id="A0A6I1IFQ7"/>
<proteinExistence type="predicted"/>
<name>A0A6I1IFQ7_9BURK</name>
<evidence type="ECO:0000313" key="2">
    <source>
        <dbReference type="EMBL" id="KAB8066198.1"/>
    </source>
</evidence>